<accession>A0AAX4JLT3</accession>
<dbReference type="Proteomes" id="UP001355207">
    <property type="component" value="Chromosome 1"/>
</dbReference>
<name>A0AAX4JLT3_9TREE</name>
<dbReference type="EMBL" id="CP144098">
    <property type="protein sequence ID" value="WWC86386.1"/>
    <property type="molecule type" value="Genomic_DNA"/>
</dbReference>
<proteinExistence type="predicted"/>
<protein>
    <submittedName>
        <fullName evidence="1">Uncharacterized protein</fullName>
    </submittedName>
</protein>
<reference evidence="1 2" key="1">
    <citation type="submission" date="2024-01" db="EMBL/GenBank/DDBJ databases">
        <title>Comparative genomics of Cryptococcus and Kwoniella reveals pathogenesis evolution and contrasting modes of karyotype evolution via chromosome fusion or intercentromeric recombination.</title>
        <authorList>
            <person name="Coelho M.A."/>
            <person name="David-Palma M."/>
            <person name="Shea T."/>
            <person name="Bowers K."/>
            <person name="McGinley-Smith S."/>
            <person name="Mohammad A.W."/>
            <person name="Gnirke A."/>
            <person name="Yurkov A.M."/>
            <person name="Nowrousian M."/>
            <person name="Sun S."/>
            <person name="Cuomo C.A."/>
            <person name="Heitman J."/>
        </authorList>
    </citation>
    <scope>NUCLEOTIDE SEQUENCE [LARGE SCALE GENOMIC DNA]</scope>
    <source>
        <strain evidence="1 2">CBS 6074</strain>
    </source>
</reference>
<keyword evidence="2" id="KW-1185">Reference proteome</keyword>
<evidence type="ECO:0000313" key="2">
    <source>
        <dbReference type="Proteomes" id="UP001355207"/>
    </source>
</evidence>
<evidence type="ECO:0000313" key="1">
    <source>
        <dbReference type="EMBL" id="WWC86386.1"/>
    </source>
</evidence>
<sequence length="74" mass="7702">MGAVTTLTIVALIADVGHEHVAVATSCALAQAILQRELSGKITGPDAEKVSLGIKEVDMHKNTNSVAEDEDEST</sequence>
<dbReference type="RefSeq" id="XP_066073149.1">
    <property type="nucleotide sequence ID" value="XM_066217052.1"/>
</dbReference>
<organism evidence="1 2">
    <name type="scientific">Kwoniella dendrophila CBS 6074</name>
    <dbReference type="NCBI Taxonomy" id="1295534"/>
    <lineage>
        <taxon>Eukaryota</taxon>
        <taxon>Fungi</taxon>
        <taxon>Dikarya</taxon>
        <taxon>Basidiomycota</taxon>
        <taxon>Agaricomycotina</taxon>
        <taxon>Tremellomycetes</taxon>
        <taxon>Tremellales</taxon>
        <taxon>Cryptococcaceae</taxon>
        <taxon>Kwoniella</taxon>
    </lineage>
</organism>
<dbReference type="GeneID" id="91091934"/>
<gene>
    <name evidence="1" type="ORF">L201_001262</name>
</gene>
<dbReference type="AlphaFoldDB" id="A0AAX4JLT3"/>